<keyword evidence="3" id="KW-1185">Reference proteome</keyword>
<sequence>MMRAIVYSNFGEYLGELVDIETAEHNQEINGEDTLALTTTDTILAKYDRVLWSTGEDWHEHVVNETGQTHTLGETHEYTLESSMQVDLRRAYIDVCVMTDVAASEALAIMLEQTAWEVGEVDDFGAAQVVLSDMTGWEALHEIAGVFGGEFYPSIAVDARGVTTRRVNLVRTMGGFYGARFEYSHNMEGVTKNILADDVYTAVYGFGKNLESNTDGVTDRLTFASINGGVPYVEAEDPEAIQRWGVIGPGGQLIHSFGCYVNSECEDKQQLLDETRAYHAEHSAPAVSYTVQRIFDGLIHSGLGDTVQVIDLDFTPELRLQARIGALTRDLLNDVVTSATFGTVVSILPDVLTRTYQQSQRAITTANALMDTSGKAIASAAETLEQIGREVNTQTVTTKTVVLSDGGATGTLTVKADGLYFNNTKIS</sequence>
<gene>
    <name evidence="2" type="ORF">QNJ86_12480</name>
</gene>
<name>A0ABT7DQE0_9ACTN</name>
<dbReference type="Proteomes" id="UP001232750">
    <property type="component" value="Unassembled WGS sequence"/>
</dbReference>
<protein>
    <submittedName>
        <fullName evidence="2">Phage tail spike protein</fullName>
    </submittedName>
</protein>
<evidence type="ECO:0000259" key="1">
    <source>
        <dbReference type="Pfam" id="PF06605"/>
    </source>
</evidence>
<evidence type="ECO:0000313" key="2">
    <source>
        <dbReference type="EMBL" id="MDJ1651622.1"/>
    </source>
</evidence>
<dbReference type="InterPro" id="IPR010572">
    <property type="entry name" value="Tail_dom"/>
</dbReference>
<comment type="caution">
    <text evidence="2">The sequence shown here is derived from an EMBL/GenBank/DDBJ whole genome shotgun (WGS) entry which is preliminary data.</text>
</comment>
<feature type="domain" description="Tail spike" evidence="1">
    <location>
        <begin position="96"/>
        <end position="348"/>
    </location>
</feature>
<dbReference type="EMBL" id="JASJEU010000024">
    <property type="protein sequence ID" value="MDJ1651622.1"/>
    <property type="molecule type" value="Genomic_DNA"/>
</dbReference>
<reference evidence="2 3" key="1">
    <citation type="submission" date="2023-05" db="EMBL/GenBank/DDBJ databases">
        <title>Gordonibacter KGMB12511T sp. nov., isolated from faeces of healthy Korean.</title>
        <authorList>
            <person name="Kim H.S."/>
            <person name="Kim J.-S."/>
            <person name="Suh M.K."/>
            <person name="Eom M.K."/>
            <person name="Do H.E."/>
            <person name="Lee J.-S."/>
        </authorList>
    </citation>
    <scope>NUCLEOTIDE SEQUENCE [LARGE SCALE GENOMIC DNA]</scope>
    <source>
        <strain evidence="2 3">KGMB12511</strain>
    </source>
</reference>
<organism evidence="2 3">
    <name type="scientific">Gordonibacter faecis</name>
    <dbReference type="NCBI Taxonomy" id="3047475"/>
    <lineage>
        <taxon>Bacteria</taxon>
        <taxon>Bacillati</taxon>
        <taxon>Actinomycetota</taxon>
        <taxon>Coriobacteriia</taxon>
        <taxon>Eggerthellales</taxon>
        <taxon>Eggerthellaceae</taxon>
        <taxon>Gordonibacter</taxon>
    </lineage>
</organism>
<evidence type="ECO:0000313" key="3">
    <source>
        <dbReference type="Proteomes" id="UP001232750"/>
    </source>
</evidence>
<accession>A0ABT7DQE0</accession>
<proteinExistence type="predicted"/>
<dbReference type="InterPro" id="IPR007119">
    <property type="entry name" value="Phage_tail_spike_N"/>
</dbReference>
<dbReference type="RefSeq" id="WP_283832970.1">
    <property type="nucleotide sequence ID" value="NZ_JASJEU010000024.1"/>
</dbReference>
<dbReference type="Pfam" id="PF06605">
    <property type="entry name" value="Prophage_tail"/>
    <property type="match status" value="1"/>
</dbReference>
<dbReference type="NCBIfam" id="TIGR01665">
    <property type="entry name" value="put_anti_recept"/>
    <property type="match status" value="1"/>
</dbReference>